<dbReference type="Gene3D" id="1.20.1560.10">
    <property type="entry name" value="ABC transporter type 1, transmembrane domain"/>
    <property type="match status" value="1"/>
</dbReference>
<dbReference type="Pfam" id="PF00664">
    <property type="entry name" value="ABC_membrane"/>
    <property type="match status" value="1"/>
</dbReference>
<dbReference type="SUPFAM" id="SSF52540">
    <property type="entry name" value="P-loop containing nucleoside triphosphate hydrolases"/>
    <property type="match status" value="1"/>
</dbReference>
<dbReference type="AlphaFoldDB" id="A0ABD2QH16"/>
<dbReference type="InterPro" id="IPR003593">
    <property type="entry name" value="AAA+_ATPase"/>
</dbReference>
<evidence type="ECO:0000256" key="17">
    <source>
        <dbReference type="ARBA" id="ARBA00042968"/>
    </source>
</evidence>
<dbReference type="InterPro" id="IPR003439">
    <property type="entry name" value="ABC_transporter-like_ATP-bd"/>
</dbReference>
<dbReference type="InterPro" id="IPR039421">
    <property type="entry name" value="Type_1_exporter"/>
</dbReference>
<evidence type="ECO:0000259" key="20">
    <source>
        <dbReference type="PROSITE" id="PS50929"/>
    </source>
</evidence>
<keyword evidence="4" id="KW-0633">Potassium transport</keyword>
<dbReference type="PANTHER" id="PTHR43394">
    <property type="entry name" value="ATP-DEPENDENT PERMEASE MDL1, MITOCHONDRIAL"/>
    <property type="match status" value="1"/>
</dbReference>
<protein>
    <recommendedName>
        <fullName evidence="15">Mitochondrial potassium channel ATP-binding subunit</fullName>
    </recommendedName>
    <alternativeName>
        <fullName evidence="17">ATP-binding cassette sub-family B member 8, mitochondrial</fullName>
    </alternativeName>
    <alternativeName>
        <fullName evidence="16">Mitochondrial sulfonylurea-receptor</fullName>
    </alternativeName>
</protein>
<evidence type="ECO:0000256" key="11">
    <source>
        <dbReference type="ARBA" id="ARBA00022989"/>
    </source>
</evidence>
<dbReference type="SUPFAM" id="SSF90123">
    <property type="entry name" value="ABC transporter transmembrane region"/>
    <property type="match status" value="1"/>
</dbReference>
<keyword evidence="9" id="KW-0809">Transit peptide</keyword>
<evidence type="ECO:0000256" key="13">
    <source>
        <dbReference type="ARBA" id="ARBA00023128"/>
    </source>
</evidence>
<keyword evidence="11 18" id="KW-1133">Transmembrane helix</keyword>
<feature type="domain" description="ABC transporter" evidence="19">
    <location>
        <begin position="275"/>
        <end position="511"/>
    </location>
</feature>
<comment type="caution">
    <text evidence="21">The sequence shown here is derived from an EMBL/GenBank/DDBJ whole genome shotgun (WGS) entry which is preliminary data.</text>
</comment>
<keyword evidence="10" id="KW-0630">Potassium</keyword>
<keyword evidence="3" id="KW-0813">Transport</keyword>
<dbReference type="PROSITE" id="PS50893">
    <property type="entry name" value="ABC_TRANSPORTER_2"/>
    <property type="match status" value="1"/>
</dbReference>
<feature type="domain" description="ABC transmembrane type-1" evidence="20">
    <location>
        <begin position="1"/>
        <end position="232"/>
    </location>
</feature>
<name>A0ABD2QH16_9PLAT</name>
<evidence type="ECO:0000256" key="15">
    <source>
        <dbReference type="ARBA" id="ARBA00040439"/>
    </source>
</evidence>
<evidence type="ECO:0000256" key="8">
    <source>
        <dbReference type="ARBA" id="ARBA00022840"/>
    </source>
</evidence>
<evidence type="ECO:0000256" key="2">
    <source>
        <dbReference type="ARBA" id="ARBA00007577"/>
    </source>
</evidence>
<dbReference type="PROSITE" id="PS50929">
    <property type="entry name" value="ABC_TM1F"/>
    <property type="match status" value="1"/>
</dbReference>
<dbReference type="GO" id="GO:0006813">
    <property type="term" value="P:potassium ion transport"/>
    <property type="evidence" value="ECO:0007669"/>
    <property type="project" value="UniProtKB-KW"/>
</dbReference>
<proteinExistence type="inferred from homology"/>
<evidence type="ECO:0000313" key="22">
    <source>
        <dbReference type="Proteomes" id="UP001626550"/>
    </source>
</evidence>
<dbReference type="Pfam" id="PF00005">
    <property type="entry name" value="ABC_tran"/>
    <property type="match status" value="1"/>
</dbReference>
<dbReference type="InterPro" id="IPR017871">
    <property type="entry name" value="ABC_transporter-like_CS"/>
</dbReference>
<keyword evidence="6" id="KW-0547">Nucleotide-binding</keyword>
<evidence type="ECO:0000256" key="4">
    <source>
        <dbReference type="ARBA" id="ARBA00022538"/>
    </source>
</evidence>
<reference evidence="21 22" key="1">
    <citation type="submission" date="2024-11" db="EMBL/GenBank/DDBJ databases">
        <title>Adaptive evolution of stress response genes in parasites aligns with host niche diversity.</title>
        <authorList>
            <person name="Hahn C."/>
            <person name="Resl P."/>
        </authorList>
    </citation>
    <scope>NUCLEOTIDE SEQUENCE [LARGE SCALE GENOMIC DNA]</scope>
    <source>
        <strain evidence="21">EGGRZ-B1_66</strain>
        <tissue evidence="21">Body</tissue>
    </source>
</reference>
<evidence type="ECO:0000256" key="3">
    <source>
        <dbReference type="ARBA" id="ARBA00022448"/>
    </source>
</evidence>
<dbReference type="Proteomes" id="UP001626550">
    <property type="component" value="Unassembled WGS sequence"/>
</dbReference>
<evidence type="ECO:0000256" key="7">
    <source>
        <dbReference type="ARBA" id="ARBA00022792"/>
    </source>
</evidence>
<comment type="similarity">
    <text evidence="2">Belongs to the ABC transporter superfamily. ABCB family. Multidrug resistance exporter (TC 3.A.1.201) subfamily.</text>
</comment>
<dbReference type="Gene3D" id="3.40.50.300">
    <property type="entry name" value="P-loop containing nucleotide triphosphate hydrolases"/>
    <property type="match status" value="1"/>
</dbReference>
<accession>A0ABD2QH16</accession>
<evidence type="ECO:0000256" key="9">
    <source>
        <dbReference type="ARBA" id="ARBA00022946"/>
    </source>
</evidence>
<evidence type="ECO:0000256" key="5">
    <source>
        <dbReference type="ARBA" id="ARBA00022692"/>
    </source>
</evidence>
<comment type="subcellular location">
    <subcellularLocation>
        <location evidence="1">Mitochondrion inner membrane</location>
        <topology evidence="1">Multi-pass membrane protein</topology>
    </subcellularLocation>
</comment>
<evidence type="ECO:0000256" key="1">
    <source>
        <dbReference type="ARBA" id="ARBA00004448"/>
    </source>
</evidence>
<gene>
    <name evidence="21" type="primary">ABCB8</name>
    <name evidence="21" type="ORF">Ciccas_002499</name>
</gene>
<dbReference type="InterPro" id="IPR011527">
    <property type="entry name" value="ABC1_TM_dom"/>
</dbReference>
<keyword evidence="13" id="KW-0496">Mitochondrion</keyword>
<dbReference type="GO" id="GO:0005743">
    <property type="term" value="C:mitochondrial inner membrane"/>
    <property type="evidence" value="ECO:0007669"/>
    <property type="project" value="UniProtKB-SubCell"/>
</dbReference>
<dbReference type="SMART" id="SM00382">
    <property type="entry name" value="AAA"/>
    <property type="match status" value="1"/>
</dbReference>
<organism evidence="21 22">
    <name type="scientific">Cichlidogyrus casuarinus</name>
    <dbReference type="NCBI Taxonomy" id="1844966"/>
    <lineage>
        <taxon>Eukaryota</taxon>
        <taxon>Metazoa</taxon>
        <taxon>Spiralia</taxon>
        <taxon>Lophotrochozoa</taxon>
        <taxon>Platyhelminthes</taxon>
        <taxon>Monogenea</taxon>
        <taxon>Monopisthocotylea</taxon>
        <taxon>Dactylogyridea</taxon>
        <taxon>Ancyrocephalidae</taxon>
        <taxon>Cichlidogyrus</taxon>
    </lineage>
</organism>
<evidence type="ECO:0000313" key="21">
    <source>
        <dbReference type="EMBL" id="KAL3318827.1"/>
    </source>
</evidence>
<evidence type="ECO:0000256" key="16">
    <source>
        <dbReference type="ARBA" id="ARBA00041416"/>
    </source>
</evidence>
<keyword evidence="7" id="KW-0999">Mitochondrion inner membrane</keyword>
<keyword evidence="22" id="KW-1185">Reference proteome</keyword>
<keyword evidence="14 18" id="KW-0472">Membrane</keyword>
<feature type="transmembrane region" description="Helical" evidence="18">
    <location>
        <begin position="89"/>
        <end position="114"/>
    </location>
</feature>
<evidence type="ECO:0000256" key="18">
    <source>
        <dbReference type="SAM" id="Phobius"/>
    </source>
</evidence>
<dbReference type="InterPro" id="IPR036640">
    <property type="entry name" value="ABC1_TM_sf"/>
</dbReference>
<evidence type="ECO:0000256" key="12">
    <source>
        <dbReference type="ARBA" id="ARBA00023065"/>
    </source>
</evidence>
<evidence type="ECO:0000256" key="6">
    <source>
        <dbReference type="ARBA" id="ARBA00022741"/>
    </source>
</evidence>
<evidence type="ECO:0000256" key="14">
    <source>
        <dbReference type="ARBA" id="ARBA00023136"/>
    </source>
</evidence>
<keyword evidence="12" id="KW-0406">Ion transport</keyword>
<keyword evidence="8 21" id="KW-0067">ATP-binding</keyword>
<dbReference type="FunFam" id="3.40.50.300:FF:000218">
    <property type="entry name" value="Multidrug ABC transporter ATP-binding protein"/>
    <property type="match status" value="1"/>
</dbReference>
<keyword evidence="5 18" id="KW-0812">Transmembrane</keyword>
<dbReference type="EMBL" id="JBJKFK010000198">
    <property type="protein sequence ID" value="KAL3318827.1"/>
    <property type="molecule type" value="Genomic_DNA"/>
</dbReference>
<evidence type="ECO:0000259" key="19">
    <source>
        <dbReference type="PROSITE" id="PS50893"/>
    </source>
</evidence>
<dbReference type="InterPro" id="IPR027417">
    <property type="entry name" value="P-loop_NTPase"/>
</dbReference>
<dbReference type="GO" id="GO:0005524">
    <property type="term" value="F:ATP binding"/>
    <property type="evidence" value="ECO:0007669"/>
    <property type="project" value="UniProtKB-KW"/>
</dbReference>
<feature type="non-terminal residue" evidence="21">
    <location>
        <position position="1"/>
    </location>
</feature>
<evidence type="ECO:0000256" key="10">
    <source>
        <dbReference type="ARBA" id="ARBA00022958"/>
    </source>
</evidence>
<sequence length="515" mass="56070">SFTQYLSSGLITSLIETWASDIKVQLFNKIIYQSLDFYHENKLSELVQALNNDVDSFKTAAKSSLIQGTKSLTQCVGAVLSLFIISPKITLFVTASLPTIFFIGNLLTVYLRALRNAQQNLSMKANSSLMETVTNIRSVKALALEDFQQQLYNSRLAETSDKAISFGYVNGAFQGLSLLCLRGLVLGVAMYASFLVQTENLAIADVSSVVIGIKDIQASLFSLSHLFVLMIKGADSSRRILRLLNLPDGSSKPAPLKPHQLSLIQELNSGASLSVSINNLTFNYNNRPDHPVLKRVSLEIKPGSTVAIVGSSGAGKSTLFSLLERFYEPKSGSISIGGVNIHEIPVAILRRFLIGYMSQETQIFNCSVMENIRCARPDASDDQVIAAAKLAQADEFIKDTLPQGYQTVLVDGSLSGGQKQRISIARILLKDSPIVLMDEATANLDPISEALVHKSLKVALKGRTVIVIAHKLATVKNADLIAVFKNGEIVETGTHAELVAINGEYVELLRHNLNE</sequence>
<dbReference type="PANTHER" id="PTHR43394:SF17">
    <property type="entry name" value="MITOCHONDRIAL POTASSIUM CHANNEL ATP-BINDING SUBUNIT"/>
    <property type="match status" value="1"/>
</dbReference>
<dbReference type="PROSITE" id="PS00211">
    <property type="entry name" value="ABC_TRANSPORTER_1"/>
    <property type="match status" value="1"/>
</dbReference>